<keyword evidence="3" id="KW-0336">GPI-anchor</keyword>
<name>A0A6P8E950_PUNGR</name>
<dbReference type="FunFam" id="1.20.58.1040:FF:000001">
    <property type="entry name" value="Glucan endo-1,3-beta-glucosidase 4"/>
    <property type="match status" value="1"/>
</dbReference>
<feature type="compositionally biased region" description="Low complexity" evidence="9">
    <location>
        <begin position="107"/>
        <end position="124"/>
    </location>
</feature>
<dbReference type="AlphaFoldDB" id="A0A6P8E950"/>
<keyword evidence="10" id="KW-1133">Transmembrane helix</keyword>
<gene>
    <name evidence="13" type="primary">LOC116213128</name>
</gene>
<feature type="compositionally biased region" description="Pro residues" evidence="9">
    <location>
        <begin position="95"/>
        <end position="106"/>
    </location>
</feature>
<dbReference type="Pfam" id="PF07983">
    <property type="entry name" value="X8"/>
    <property type="match status" value="1"/>
</dbReference>
<dbReference type="RefSeq" id="XP_031403815.1">
    <property type="nucleotide sequence ID" value="XM_031547955.1"/>
</dbReference>
<evidence type="ECO:0000256" key="2">
    <source>
        <dbReference type="ARBA" id="ARBA00022475"/>
    </source>
</evidence>
<evidence type="ECO:0000256" key="10">
    <source>
        <dbReference type="SAM" id="Phobius"/>
    </source>
</evidence>
<evidence type="ECO:0000313" key="12">
    <source>
        <dbReference type="Proteomes" id="UP000515151"/>
    </source>
</evidence>
<feature type="region of interest" description="Disordered" evidence="9">
    <location>
        <begin position="154"/>
        <end position="207"/>
    </location>
</feature>
<evidence type="ECO:0000256" key="9">
    <source>
        <dbReference type="SAM" id="MobiDB-lite"/>
    </source>
</evidence>
<feature type="region of interest" description="Disordered" evidence="9">
    <location>
        <begin position="77"/>
        <end position="137"/>
    </location>
</feature>
<keyword evidence="10" id="KW-0812">Transmembrane</keyword>
<dbReference type="SMART" id="SM00768">
    <property type="entry name" value="X8"/>
    <property type="match status" value="1"/>
</dbReference>
<keyword evidence="2" id="KW-1003">Cell membrane</keyword>
<proteinExistence type="predicted"/>
<evidence type="ECO:0000256" key="7">
    <source>
        <dbReference type="ARBA" id="ARBA00023180"/>
    </source>
</evidence>
<evidence type="ECO:0000256" key="1">
    <source>
        <dbReference type="ARBA" id="ARBA00004609"/>
    </source>
</evidence>
<keyword evidence="8" id="KW-0449">Lipoprotein</keyword>
<dbReference type="InterPro" id="IPR044788">
    <property type="entry name" value="X8_dom_prot"/>
</dbReference>
<dbReference type="InterPro" id="IPR012946">
    <property type="entry name" value="X8"/>
</dbReference>
<reference evidence="13" key="2">
    <citation type="submission" date="2025-08" db="UniProtKB">
        <authorList>
            <consortium name="RefSeq"/>
        </authorList>
    </citation>
    <scope>IDENTIFICATION</scope>
    <source>
        <tissue evidence="13">Leaf</tissue>
    </source>
</reference>
<evidence type="ECO:0000256" key="8">
    <source>
        <dbReference type="ARBA" id="ARBA00023288"/>
    </source>
</evidence>
<dbReference type="PANTHER" id="PTHR31044">
    <property type="entry name" value="BETA-1,3 GLUCANASE"/>
    <property type="match status" value="1"/>
</dbReference>
<evidence type="ECO:0000259" key="11">
    <source>
        <dbReference type="SMART" id="SM00768"/>
    </source>
</evidence>
<keyword evidence="7" id="KW-0325">Glycoprotein</keyword>
<dbReference type="PRINTS" id="PR01217">
    <property type="entry name" value="PRICHEXTENSN"/>
</dbReference>
<evidence type="ECO:0000256" key="6">
    <source>
        <dbReference type="ARBA" id="ARBA00023157"/>
    </source>
</evidence>
<dbReference type="PROSITE" id="PS51257">
    <property type="entry name" value="PROKAR_LIPOPROTEIN"/>
    <property type="match status" value="1"/>
</dbReference>
<feature type="compositionally biased region" description="Low complexity" evidence="9">
    <location>
        <begin position="184"/>
        <end position="200"/>
    </location>
</feature>
<dbReference type="Proteomes" id="UP000515151">
    <property type="component" value="Chromosome 7"/>
</dbReference>
<dbReference type="OrthoDB" id="417697at2759"/>
<keyword evidence="4" id="KW-0732">Signal</keyword>
<reference evidence="12" key="1">
    <citation type="journal article" date="2020" name="Plant Biotechnol. J.">
        <title>The pomegranate (Punica granatum L.) draft genome dissects genetic divergence between soft- and hard-seeded cultivars.</title>
        <authorList>
            <person name="Luo X."/>
            <person name="Li H."/>
            <person name="Wu Z."/>
            <person name="Yao W."/>
            <person name="Zhao P."/>
            <person name="Cao D."/>
            <person name="Yu H."/>
            <person name="Li K."/>
            <person name="Poudel K."/>
            <person name="Zhao D."/>
            <person name="Zhang F."/>
            <person name="Xia X."/>
            <person name="Chen L."/>
            <person name="Wang Q."/>
            <person name="Jing D."/>
            <person name="Cao S."/>
        </authorList>
    </citation>
    <scope>NUCLEOTIDE SEQUENCE [LARGE SCALE GENOMIC DNA]</scope>
    <source>
        <strain evidence="12">cv. Tunisia</strain>
    </source>
</reference>
<dbReference type="PANTHER" id="PTHR31044:SF28">
    <property type="entry name" value="CARBOHYDRATE-BINDING X8 DOMAIN SUPERFAMILY PROTEIN"/>
    <property type="match status" value="1"/>
</dbReference>
<feature type="domain" description="X8" evidence="11">
    <location>
        <begin position="256"/>
        <end position="340"/>
    </location>
</feature>
<dbReference type="Gene3D" id="1.20.58.1040">
    <property type="match status" value="1"/>
</dbReference>
<feature type="compositionally biased region" description="Pro residues" evidence="9">
    <location>
        <begin position="125"/>
        <end position="137"/>
    </location>
</feature>
<evidence type="ECO:0000313" key="13">
    <source>
        <dbReference type="RefSeq" id="XP_031403815.1"/>
    </source>
</evidence>
<keyword evidence="12" id="KW-1185">Reference proteome</keyword>
<comment type="subcellular location">
    <subcellularLocation>
        <location evidence="1">Cell membrane</location>
        <topology evidence="1">Lipid-anchor</topology>
        <topology evidence="1">GPI-anchor</topology>
    </subcellularLocation>
</comment>
<dbReference type="GO" id="GO:0005886">
    <property type="term" value="C:plasma membrane"/>
    <property type="evidence" value="ECO:0007669"/>
    <property type="project" value="UniProtKB-SubCell"/>
</dbReference>
<sequence length="343" mass="36298">MWAHKRKQQQTSAAMGIACGSSCIVRILPILLHMLMVYSVPCADAKSITRLFKGPEHLKSPLTERVVVVKEGDFLQSSNTEPYGVGSPFTLPPFDSLPPNPQPDSSPPFCTNLPSTPQTPSTTIPSPPGSTPTALPPPPPFYYIPVPPILPIQSPPPSPTSIIPGPPEYFPSPTPPESFPGPAIPGSAPSSPVISNSTPPSYEPSPSPPVAIPSPHYYYFPAPPAGGLRPPIFLPPVIYPAPAVLPPPKTGPSIALWCVAKPSVPDPIIQEAMNYACGSGADCASIQPDGLCFEPNTLFAHASYAFNSYWQRTKVAGGSCSFGGTAMLVTVDPSYDGCHFVYY</sequence>
<keyword evidence="5 10" id="KW-0472">Membrane</keyword>
<dbReference type="GO" id="GO:0009506">
    <property type="term" value="C:plasmodesma"/>
    <property type="evidence" value="ECO:0007669"/>
    <property type="project" value="UniProtKB-ARBA"/>
</dbReference>
<evidence type="ECO:0000256" key="4">
    <source>
        <dbReference type="ARBA" id="ARBA00022729"/>
    </source>
</evidence>
<feature type="transmembrane region" description="Helical" evidence="10">
    <location>
        <begin position="12"/>
        <end position="38"/>
    </location>
</feature>
<dbReference type="GO" id="GO:0098552">
    <property type="term" value="C:side of membrane"/>
    <property type="evidence" value="ECO:0007669"/>
    <property type="project" value="UniProtKB-KW"/>
</dbReference>
<evidence type="ECO:0000256" key="3">
    <source>
        <dbReference type="ARBA" id="ARBA00022622"/>
    </source>
</evidence>
<evidence type="ECO:0000256" key="5">
    <source>
        <dbReference type="ARBA" id="ARBA00023136"/>
    </source>
</evidence>
<keyword evidence="6" id="KW-1015">Disulfide bond</keyword>
<protein>
    <submittedName>
        <fullName evidence="13">36.4 kDa proline-rich protein-like isoform X1</fullName>
    </submittedName>
</protein>
<feature type="compositionally biased region" description="Pro residues" evidence="9">
    <location>
        <begin position="154"/>
        <end position="183"/>
    </location>
</feature>
<organism evidence="12 13">
    <name type="scientific">Punica granatum</name>
    <name type="common">Pomegranate</name>
    <dbReference type="NCBI Taxonomy" id="22663"/>
    <lineage>
        <taxon>Eukaryota</taxon>
        <taxon>Viridiplantae</taxon>
        <taxon>Streptophyta</taxon>
        <taxon>Embryophyta</taxon>
        <taxon>Tracheophyta</taxon>
        <taxon>Spermatophyta</taxon>
        <taxon>Magnoliopsida</taxon>
        <taxon>eudicotyledons</taxon>
        <taxon>Gunneridae</taxon>
        <taxon>Pentapetalae</taxon>
        <taxon>rosids</taxon>
        <taxon>malvids</taxon>
        <taxon>Myrtales</taxon>
        <taxon>Lythraceae</taxon>
        <taxon>Punica</taxon>
    </lineage>
</organism>
<accession>A0A6P8E950</accession>
<dbReference type="GeneID" id="116213128"/>